<keyword evidence="1" id="KW-0479">Metal-binding</keyword>
<keyword evidence="3" id="KW-0560">Oxidoreductase</keyword>
<feature type="non-terminal residue" evidence="6">
    <location>
        <position position="129"/>
    </location>
</feature>
<name>A0A938B5I2_UNCTE</name>
<dbReference type="SUPFAM" id="SSF50129">
    <property type="entry name" value="GroES-like"/>
    <property type="match status" value="1"/>
</dbReference>
<evidence type="ECO:0000256" key="3">
    <source>
        <dbReference type="ARBA" id="ARBA00023002"/>
    </source>
</evidence>
<dbReference type="GO" id="GO:0046294">
    <property type="term" value="P:formaldehyde catabolic process"/>
    <property type="evidence" value="ECO:0007669"/>
    <property type="project" value="TreeGrafter"/>
</dbReference>
<proteinExistence type="predicted"/>
<evidence type="ECO:0000256" key="2">
    <source>
        <dbReference type="ARBA" id="ARBA00022833"/>
    </source>
</evidence>
<feature type="domain" description="Alcohol dehydrogenase-like N-terminal" evidence="5">
    <location>
        <begin position="25"/>
        <end position="117"/>
    </location>
</feature>
<accession>A0A938B5I2</accession>
<dbReference type="Proteomes" id="UP000712673">
    <property type="component" value="Unassembled WGS sequence"/>
</dbReference>
<evidence type="ECO:0000259" key="5">
    <source>
        <dbReference type="Pfam" id="PF08240"/>
    </source>
</evidence>
<keyword evidence="2" id="KW-0862">Zinc</keyword>
<dbReference type="InterPro" id="IPR002328">
    <property type="entry name" value="ADH_Zn_CS"/>
</dbReference>
<dbReference type="GO" id="GO:0005829">
    <property type="term" value="C:cytosol"/>
    <property type="evidence" value="ECO:0007669"/>
    <property type="project" value="TreeGrafter"/>
</dbReference>
<protein>
    <recommendedName>
        <fullName evidence="5">Alcohol dehydrogenase-like N-terminal domain-containing protein</fullName>
    </recommendedName>
</protein>
<dbReference type="GO" id="GO:0051903">
    <property type="term" value="F:S-(hydroxymethyl)glutathione dehydrogenase [NAD(P)+] activity"/>
    <property type="evidence" value="ECO:0007669"/>
    <property type="project" value="TreeGrafter"/>
</dbReference>
<dbReference type="Gene3D" id="3.90.180.10">
    <property type="entry name" value="Medium-chain alcohol dehydrogenases, catalytic domain"/>
    <property type="match status" value="1"/>
</dbReference>
<dbReference type="GO" id="GO:0008270">
    <property type="term" value="F:zinc ion binding"/>
    <property type="evidence" value="ECO:0007669"/>
    <property type="project" value="InterPro"/>
</dbReference>
<organism evidence="6 7">
    <name type="scientific">Tectimicrobiota bacterium</name>
    <dbReference type="NCBI Taxonomy" id="2528274"/>
    <lineage>
        <taxon>Bacteria</taxon>
        <taxon>Pseudomonadati</taxon>
        <taxon>Nitrospinota/Tectimicrobiota group</taxon>
        <taxon>Candidatus Tectimicrobiota</taxon>
    </lineage>
</organism>
<dbReference type="AlphaFoldDB" id="A0A938B5I2"/>
<dbReference type="PANTHER" id="PTHR43880:SF12">
    <property type="entry name" value="ALCOHOL DEHYDROGENASE CLASS-3"/>
    <property type="match status" value="1"/>
</dbReference>
<evidence type="ECO:0000313" key="7">
    <source>
        <dbReference type="Proteomes" id="UP000712673"/>
    </source>
</evidence>
<gene>
    <name evidence="6" type="ORF">FJZ47_25770</name>
</gene>
<dbReference type="InterPro" id="IPR011032">
    <property type="entry name" value="GroES-like_sf"/>
</dbReference>
<sequence>MKAAVLYEPKTPLVIEDLRLDPPQAGEVRVRIAANGVCHSDLHVMTGDMRMPLPIVLGHEGAGIVAEVGPGVTSVREGDHVVLSFQPVCGRCYTCTQGRPNLCETRPKALGVLLDGTTRLHKQDQDVYH</sequence>
<comment type="caution">
    <text evidence="6">The sequence shown here is derived from an EMBL/GenBank/DDBJ whole genome shotgun (WGS) entry which is preliminary data.</text>
</comment>
<dbReference type="Pfam" id="PF08240">
    <property type="entry name" value="ADH_N"/>
    <property type="match status" value="1"/>
</dbReference>
<keyword evidence="4" id="KW-0520">NAD</keyword>
<dbReference type="EMBL" id="VGLS01001241">
    <property type="protein sequence ID" value="MBM3227189.1"/>
    <property type="molecule type" value="Genomic_DNA"/>
</dbReference>
<evidence type="ECO:0000313" key="6">
    <source>
        <dbReference type="EMBL" id="MBM3227189.1"/>
    </source>
</evidence>
<evidence type="ECO:0000256" key="1">
    <source>
        <dbReference type="ARBA" id="ARBA00022723"/>
    </source>
</evidence>
<reference evidence="6" key="1">
    <citation type="submission" date="2019-03" db="EMBL/GenBank/DDBJ databases">
        <title>Lake Tanganyika Metagenome-Assembled Genomes (MAGs).</title>
        <authorList>
            <person name="Tran P."/>
        </authorList>
    </citation>
    <scope>NUCLEOTIDE SEQUENCE</scope>
    <source>
        <strain evidence="6">K_DeepCast_65m_m2_066</strain>
    </source>
</reference>
<evidence type="ECO:0000256" key="4">
    <source>
        <dbReference type="ARBA" id="ARBA00023027"/>
    </source>
</evidence>
<dbReference type="InterPro" id="IPR013154">
    <property type="entry name" value="ADH-like_N"/>
</dbReference>
<dbReference type="PROSITE" id="PS00059">
    <property type="entry name" value="ADH_ZINC"/>
    <property type="match status" value="1"/>
</dbReference>
<dbReference type="PANTHER" id="PTHR43880">
    <property type="entry name" value="ALCOHOL DEHYDROGENASE"/>
    <property type="match status" value="1"/>
</dbReference>